<evidence type="ECO:0000256" key="1">
    <source>
        <dbReference type="ARBA" id="ARBA00004651"/>
    </source>
</evidence>
<dbReference type="GeneID" id="136090616"/>
<evidence type="ECO:0000256" key="6">
    <source>
        <dbReference type="ARBA" id="ARBA00023136"/>
    </source>
</evidence>
<sequence length="338" mass="39617">MNDSSFNAENISRQKYSAECKELRIEFNSVVHIPALILGFLIILANSFVMYLYWKNRTLRKTRGNILLISLSIADLTTGIVVFGHLLPFYYIILADCSTLYYYFKVSYFVSIDILTTSLTITSVLHLLLLSSERFVSLYYALRYTVIITKKRLIVLSLMAWIIGAFVAIIQLSYLIPYIKVPHKNQLKYEFSNKIYTVITIGLFSVIPIFVLLFQYIWMFCLIRRLLKENSRNHLKRFCLRESRGIIVTCIMFVTFILFCFPYLLMKVLYCLTYHAFSKLPSEFFEALFLLRFTISLTNPLIYALYKKDFKETIQKSFSSSSKTILEMESRATLNRNK</sequence>
<dbReference type="Proteomes" id="UP001652625">
    <property type="component" value="Chromosome 14"/>
</dbReference>
<evidence type="ECO:0000313" key="18">
    <source>
        <dbReference type="RefSeq" id="XP_065673488.1"/>
    </source>
</evidence>
<proteinExistence type="inferred from homology"/>
<dbReference type="Gene3D" id="1.20.1070.10">
    <property type="entry name" value="Rhodopsin 7-helix transmembrane proteins"/>
    <property type="match status" value="1"/>
</dbReference>
<name>A0ABM4DGC0_HYDVU</name>
<comment type="subcellular location">
    <subcellularLocation>
        <location evidence="1">Cell membrane</location>
        <topology evidence="1">Multi-pass membrane protein</topology>
    </subcellularLocation>
</comment>
<keyword evidence="4 11" id="KW-1133">Transmembrane helix</keyword>
<dbReference type="RefSeq" id="XP_065673487.1">
    <property type="nucleotide sequence ID" value="XM_065817415.1"/>
</dbReference>
<evidence type="ECO:0000256" key="9">
    <source>
        <dbReference type="ARBA" id="ARBA00023224"/>
    </source>
</evidence>
<keyword evidence="9 10" id="KW-0807">Transducer</keyword>
<keyword evidence="6 11" id="KW-0472">Membrane</keyword>
<protein>
    <submittedName>
        <fullName evidence="14 15">Adenosine receptor A3-like</fullName>
    </submittedName>
</protein>
<dbReference type="PROSITE" id="PS50262">
    <property type="entry name" value="G_PROTEIN_RECEP_F1_2"/>
    <property type="match status" value="1"/>
</dbReference>
<evidence type="ECO:0000313" key="14">
    <source>
        <dbReference type="RefSeq" id="XP_065673484.1"/>
    </source>
</evidence>
<comment type="similarity">
    <text evidence="10">Belongs to the G-protein coupled receptor 1 family.</text>
</comment>
<evidence type="ECO:0000313" key="19">
    <source>
        <dbReference type="RefSeq" id="XP_065673489.1"/>
    </source>
</evidence>
<gene>
    <name evidence="14 15 16 17 18 19" type="primary">LOC136090616</name>
</gene>
<evidence type="ECO:0000256" key="11">
    <source>
        <dbReference type="SAM" id="Phobius"/>
    </source>
</evidence>
<organism evidence="13 15">
    <name type="scientific">Hydra vulgaris</name>
    <name type="common">Hydra</name>
    <name type="synonym">Hydra attenuata</name>
    <dbReference type="NCBI Taxonomy" id="6087"/>
    <lineage>
        <taxon>Eukaryota</taxon>
        <taxon>Metazoa</taxon>
        <taxon>Cnidaria</taxon>
        <taxon>Hydrozoa</taxon>
        <taxon>Hydroidolina</taxon>
        <taxon>Anthoathecata</taxon>
        <taxon>Aplanulata</taxon>
        <taxon>Hydridae</taxon>
        <taxon>Hydra</taxon>
    </lineage>
</organism>
<evidence type="ECO:0000313" key="17">
    <source>
        <dbReference type="RefSeq" id="XP_065673487.1"/>
    </source>
</evidence>
<reference evidence="14 15" key="1">
    <citation type="submission" date="2025-05" db="UniProtKB">
        <authorList>
            <consortium name="RefSeq"/>
        </authorList>
    </citation>
    <scope>IDENTIFICATION</scope>
</reference>
<feature type="transmembrane region" description="Helical" evidence="11">
    <location>
        <begin position="284"/>
        <end position="306"/>
    </location>
</feature>
<dbReference type="RefSeq" id="XP_065673489.1">
    <property type="nucleotide sequence ID" value="XM_065817417.1"/>
</dbReference>
<evidence type="ECO:0000256" key="7">
    <source>
        <dbReference type="ARBA" id="ARBA00023170"/>
    </source>
</evidence>
<dbReference type="Pfam" id="PF00001">
    <property type="entry name" value="7tm_1"/>
    <property type="match status" value="1"/>
</dbReference>
<dbReference type="InterPro" id="IPR017452">
    <property type="entry name" value="GPCR_Rhodpsn_7TM"/>
</dbReference>
<keyword evidence="3 10" id="KW-0812">Transmembrane</keyword>
<evidence type="ECO:0000256" key="4">
    <source>
        <dbReference type="ARBA" id="ARBA00022989"/>
    </source>
</evidence>
<dbReference type="SUPFAM" id="SSF81321">
    <property type="entry name" value="Family A G protein-coupled receptor-like"/>
    <property type="match status" value="1"/>
</dbReference>
<feature type="transmembrane region" description="Helical" evidence="11">
    <location>
        <begin position="31"/>
        <end position="54"/>
    </location>
</feature>
<evidence type="ECO:0000256" key="2">
    <source>
        <dbReference type="ARBA" id="ARBA00022475"/>
    </source>
</evidence>
<accession>A0ABM4DGC0</accession>
<dbReference type="RefSeq" id="XP_065673485.1">
    <property type="nucleotide sequence ID" value="XM_065817413.1"/>
</dbReference>
<dbReference type="InterPro" id="IPR000276">
    <property type="entry name" value="GPCR_Rhodpsn"/>
</dbReference>
<evidence type="ECO:0000313" key="16">
    <source>
        <dbReference type="RefSeq" id="XP_065673486.1"/>
    </source>
</evidence>
<dbReference type="PROSITE" id="PS00237">
    <property type="entry name" value="G_PROTEIN_RECEP_F1_1"/>
    <property type="match status" value="1"/>
</dbReference>
<keyword evidence="5 10" id="KW-0297">G-protein coupled receptor</keyword>
<dbReference type="PRINTS" id="PR00237">
    <property type="entry name" value="GPCRRHODOPSN"/>
</dbReference>
<evidence type="ECO:0000256" key="8">
    <source>
        <dbReference type="ARBA" id="ARBA00023180"/>
    </source>
</evidence>
<evidence type="ECO:0000256" key="10">
    <source>
        <dbReference type="RuleBase" id="RU000688"/>
    </source>
</evidence>
<keyword evidence="2" id="KW-1003">Cell membrane</keyword>
<feature type="transmembrane region" description="Helical" evidence="11">
    <location>
        <begin position="66"/>
        <end position="94"/>
    </location>
</feature>
<feature type="transmembrane region" description="Helical" evidence="11">
    <location>
        <begin position="196"/>
        <end position="223"/>
    </location>
</feature>
<feature type="transmembrane region" description="Helical" evidence="11">
    <location>
        <begin position="106"/>
        <end position="132"/>
    </location>
</feature>
<evidence type="ECO:0000259" key="12">
    <source>
        <dbReference type="PROSITE" id="PS50262"/>
    </source>
</evidence>
<feature type="domain" description="G-protein coupled receptors family 1 profile" evidence="12">
    <location>
        <begin position="45"/>
        <end position="303"/>
    </location>
</feature>
<dbReference type="RefSeq" id="XP_065673484.1">
    <property type="nucleotide sequence ID" value="XM_065817412.1"/>
</dbReference>
<feature type="transmembrane region" description="Helical" evidence="11">
    <location>
        <begin position="153"/>
        <end position="176"/>
    </location>
</feature>
<dbReference type="CDD" id="cd00637">
    <property type="entry name" value="7tm_classA_rhodopsin-like"/>
    <property type="match status" value="1"/>
</dbReference>
<keyword evidence="7 10" id="KW-0675">Receptor</keyword>
<evidence type="ECO:0000313" key="13">
    <source>
        <dbReference type="Proteomes" id="UP001652625"/>
    </source>
</evidence>
<dbReference type="RefSeq" id="XP_065673486.1">
    <property type="nucleotide sequence ID" value="XM_065817414.1"/>
</dbReference>
<dbReference type="PANTHER" id="PTHR24246">
    <property type="entry name" value="OLFACTORY RECEPTOR AND ADENOSINE RECEPTOR"/>
    <property type="match status" value="1"/>
</dbReference>
<evidence type="ECO:0000256" key="3">
    <source>
        <dbReference type="ARBA" id="ARBA00022692"/>
    </source>
</evidence>
<feature type="transmembrane region" description="Helical" evidence="11">
    <location>
        <begin position="244"/>
        <end position="264"/>
    </location>
</feature>
<keyword evidence="13" id="KW-1185">Reference proteome</keyword>
<evidence type="ECO:0000313" key="15">
    <source>
        <dbReference type="RefSeq" id="XP_065673485.1"/>
    </source>
</evidence>
<evidence type="ECO:0000256" key="5">
    <source>
        <dbReference type="ARBA" id="ARBA00023040"/>
    </source>
</evidence>
<dbReference type="RefSeq" id="XP_065673488.1">
    <property type="nucleotide sequence ID" value="XM_065817416.1"/>
</dbReference>
<dbReference type="PANTHER" id="PTHR24246:SF27">
    <property type="entry name" value="ADENOSINE RECEPTOR, ISOFORM A"/>
    <property type="match status" value="1"/>
</dbReference>
<keyword evidence="8" id="KW-0325">Glycoprotein</keyword>